<dbReference type="STRING" id="3885.V7CB67"/>
<dbReference type="eggNOG" id="ENOG502RZKI">
    <property type="taxonomic scope" value="Eukaryota"/>
</dbReference>
<dbReference type="AlphaFoldDB" id="V7CB67"/>
<evidence type="ECO:0000313" key="2">
    <source>
        <dbReference type="EMBL" id="ESW27389.1"/>
    </source>
</evidence>
<name>V7CB67_PHAVU</name>
<dbReference type="PANTHER" id="PTHR33413">
    <property type="entry name" value="EXPRESSED PROTEIN"/>
    <property type="match status" value="1"/>
</dbReference>
<dbReference type="EMBL" id="CM002290">
    <property type="protein sequence ID" value="ESW27389.1"/>
    <property type="molecule type" value="Genomic_DNA"/>
</dbReference>
<dbReference type="OrthoDB" id="747498at2759"/>
<gene>
    <name evidence="2" type="ORF">PHAVU_003G197700g</name>
</gene>
<protein>
    <recommendedName>
        <fullName evidence="4">DUF4228 domain-containing protein</fullName>
    </recommendedName>
</protein>
<evidence type="ECO:0000256" key="1">
    <source>
        <dbReference type="SAM" id="MobiDB-lite"/>
    </source>
</evidence>
<accession>V7CB67</accession>
<dbReference type="Proteomes" id="UP000000226">
    <property type="component" value="Chromosome 3"/>
</dbReference>
<evidence type="ECO:0000313" key="3">
    <source>
        <dbReference type="Proteomes" id="UP000000226"/>
    </source>
</evidence>
<evidence type="ECO:0008006" key="4">
    <source>
        <dbReference type="Google" id="ProtNLM"/>
    </source>
</evidence>
<dbReference type="Pfam" id="PF14009">
    <property type="entry name" value="PADRE"/>
    <property type="match status" value="1"/>
</dbReference>
<feature type="compositionally biased region" description="Polar residues" evidence="1">
    <location>
        <begin position="170"/>
        <end position="182"/>
    </location>
</feature>
<dbReference type="InterPro" id="IPR025322">
    <property type="entry name" value="PADRE_dom"/>
</dbReference>
<proteinExistence type="predicted"/>
<organism evidence="2 3">
    <name type="scientific">Phaseolus vulgaris</name>
    <name type="common">Kidney bean</name>
    <name type="synonym">French bean</name>
    <dbReference type="NCBI Taxonomy" id="3885"/>
    <lineage>
        <taxon>Eukaryota</taxon>
        <taxon>Viridiplantae</taxon>
        <taxon>Streptophyta</taxon>
        <taxon>Embryophyta</taxon>
        <taxon>Tracheophyta</taxon>
        <taxon>Spermatophyta</taxon>
        <taxon>Magnoliopsida</taxon>
        <taxon>eudicotyledons</taxon>
        <taxon>Gunneridae</taxon>
        <taxon>Pentapetalae</taxon>
        <taxon>rosids</taxon>
        <taxon>fabids</taxon>
        <taxon>Fabales</taxon>
        <taxon>Fabaceae</taxon>
        <taxon>Papilionoideae</taxon>
        <taxon>50 kb inversion clade</taxon>
        <taxon>NPAAA clade</taxon>
        <taxon>indigoferoid/millettioid clade</taxon>
        <taxon>Phaseoleae</taxon>
        <taxon>Phaseolus</taxon>
    </lineage>
</organism>
<feature type="compositionally biased region" description="Low complexity" evidence="1">
    <location>
        <begin position="152"/>
        <end position="169"/>
    </location>
</feature>
<reference evidence="3" key="1">
    <citation type="journal article" date="2014" name="Nat. Genet.">
        <title>A reference genome for common bean and genome-wide analysis of dual domestications.</title>
        <authorList>
            <person name="Schmutz J."/>
            <person name="McClean P.E."/>
            <person name="Mamidi S."/>
            <person name="Wu G.A."/>
            <person name="Cannon S.B."/>
            <person name="Grimwood J."/>
            <person name="Jenkins J."/>
            <person name="Shu S."/>
            <person name="Song Q."/>
            <person name="Chavarro C."/>
            <person name="Torres-Torres M."/>
            <person name="Geffroy V."/>
            <person name="Moghaddam S.M."/>
            <person name="Gao D."/>
            <person name="Abernathy B."/>
            <person name="Barry K."/>
            <person name="Blair M."/>
            <person name="Brick M.A."/>
            <person name="Chovatia M."/>
            <person name="Gepts P."/>
            <person name="Goodstein D.M."/>
            <person name="Gonzales M."/>
            <person name="Hellsten U."/>
            <person name="Hyten D.L."/>
            <person name="Jia G."/>
            <person name="Kelly J.D."/>
            <person name="Kudrna D."/>
            <person name="Lee R."/>
            <person name="Richard M.M."/>
            <person name="Miklas P.N."/>
            <person name="Osorno J.M."/>
            <person name="Rodrigues J."/>
            <person name="Thareau V."/>
            <person name="Urrea C.A."/>
            <person name="Wang M."/>
            <person name="Yu Y."/>
            <person name="Zhang M."/>
            <person name="Wing R.A."/>
            <person name="Cregan P.B."/>
            <person name="Rokhsar D.S."/>
            <person name="Jackson S.A."/>
        </authorList>
    </citation>
    <scope>NUCLEOTIDE SEQUENCE [LARGE SCALE GENOMIC DNA]</scope>
    <source>
        <strain evidence="3">cv. G19833</strain>
    </source>
</reference>
<dbReference type="Gramene" id="ESW27389">
    <property type="protein sequence ID" value="ESW27389"/>
    <property type="gene ID" value="PHAVU_003G197700g"/>
</dbReference>
<feature type="compositionally biased region" description="Basic and acidic residues" evidence="1">
    <location>
        <begin position="125"/>
        <end position="151"/>
    </location>
</feature>
<feature type="region of interest" description="Disordered" evidence="1">
    <location>
        <begin position="113"/>
        <end position="182"/>
    </location>
</feature>
<keyword evidence="3" id="KW-1185">Reference proteome</keyword>
<dbReference type="OMA" id="MLGQVYR"/>
<sequence length="182" mass="20188">MGNCQAVDTATLVIQQPNGKVERLYWPVSASEVMKTNPDHYVALLISTTLCSSKDNENCQNKSENNTTTNPVRLTRIKLLKPTDTLMLGQVYRLISAQEVMKGLWAKKQAKLKRNLSESAQKPNLTKERTDKSARRSESEDNLESKGERQGSRTTSTNNASSATAKSRTWQPSLQSISEAAS</sequence>
<dbReference type="PANTHER" id="PTHR33413:SF33">
    <property type="entry name" value="MEDIATOR OF RNA POLYMERASE II TRANSCRIPTION SUBUNIT 29"/>
    <property type="match status" value="1"/>
</dbReference>